<gene>
    <name evidence="4" type="ORF">HIM_04219</name>
</gene>
<dbReference type="InterPro" id="IPR036188">
    <property type="entry name" value="FAD/NAD-bd_sf"/>
</dbReference>
<keyword evidence="2" id="KW-0274">FAD</keyword>
<dbReference type="SUPFAM" id="SSF51905">
    <property type="entry name" value="FAD/NAD(P)-binding domain"/>
    <property type="match status" value="1"/>
</dbReference>
<keyword evidence="1" id="KW-0285">Flavoprotein</keyword>
<protein>
    <recommendedName>
        <fullName evidence="6">FAD/NAD(P)-binding domain-containing protein</fullName>
    </recommendedName>
</protein>
<dbReference type="OrthoDB" id="66881at2759"/>
<evidence type="ECO:0000313" key="5">
    <source>
        <dbReference type="Proteomes" id="UP000054481"/>
    </source>
</evidence>
<evidence type="ECO:0000256" key="2">
    <source>
        <dbReference type="ARBA" id="ARBA00022827"/>
    </source>
</evidence>
<keyword evidence="5" id="KW-1185">Reference proteome</keyword>
<proteinExistence type="predicted"/>
<sequence>MAARPRPTAAAHVAGHGFDVQIFEAGGEDSLGGIWTKVNESSGLQIHSVMYRFHPSVQWEQGYPHRNQILDQVRRLWQRYRLQDKTRFNFRVAKVYQENGKWIVNDPANGAFDGVVCAVGTCGEPKMPSIPGADQFKGSTLHSSELTGKSAKGKNIAIIGGGASAVEALEWASNTGAKKIKLVVRSDNKWIIPRNILVDTLLSLNVFGQETVLSFIPEFFLKRFFYRGLEDIIPEKGLYTGTPMVNSDLMDKLREGKAEWIRGDIQGMTEDGLTVNRRAKGVPKGGVGHEELVEADMVIMATGFKRPSLNFLPDKCFQEPYSPPNWYIQTFPPDFPSISAINCTFVDAIGTVGNWHIGIYTRLLLMFVSDPLTRPSGFWMRRWIDFTGLLKFTSPTKPLEFFSYAELIWWFIFVCCFNPFRYKWIIFALFGVGLNLPEAFVRREEKILNSRGYKYRNEGRSI</sequence>
<organism evidence="4 5">
    <name type="scientific">Hirsutella minnesotensis 3608</name>
    <dbReference type="NCBI Taxonomy" id="1043627"/>
    <lineage>
        <taxon>Eukaryota</taxon>
        <taxon>Fungi</taxon>
        <taxon>Dikarya</taxon>
        <taxon>Ascomycota</taxon>
        <taxon>Pezizomycotina</taxon>
        <taxon>Sordariomycetes</taxon>
        <taxon>Hypocreomycetidae</taxon>
        <taxon>Hypocreales</taxon>
        <taxon>Ophiocordycipitaceae</taxon>
        <taxon>Hirsutella</taxon>
    </lineage>
</organism>
<dbReference type="InterPro" id="IPR050346">
    <property type="entry name" value="FMO-like"/>
</dbReference>
<evidence type="ECO:0000256" key="3">
    <source>
        <dbReference type="ARBA" id="ARBA00023002"/>
    </source>
</evidence>
<evidence type="ECO:0000313" key="4">
    <source>
        <dbReference type="EMBL" id="KJZ76490.1"/>
    </source>
</evidence>
<name>A0A0F7ZQ21_9HYPO</name>
<dbReference type="Proteomes" id="UP000054481">
    <property type="component" value="Unassembled WGS sequence"/>
</dbReference>
<dbReference type="Gene3D" id="3.50.50.60">
    <property type="entry name" value="FAD/NAD(P)-binding domain"/>
    <property type="match status" value="1"/>
</dbReference>
<evidence type="ECO:0008006" key="6">
    <source>
        <dbReference type="Google" id="ProtNLM"/>
    </source>
</evidence>
<keyword evidence="3" id="KW-0560">Oxidoreductase</keyword>
<evidence type="ECO:0000256" key="1">
    <source>
        <dbReference type="ARBA" id="ARBA00022630"/>
    </source>
</evidence>
<reference evidence="4 5" key="1">
    <citation type="journal article" date="2014" name="Genome Biol. Evol.">
        <title>Comparative genomics and transcriptomics analyses reveal divergent lifestyle features of nematode endoparasitic fungus Hirsutella minnesotensis.</title>
        <authorList>
            <person name="Lai Y."/>
            <person name="Liu K."/>
            <person name="Zhang X."/>
            <person name="Zhang X."/>
            <person name="Li K."/>
            <person name="Wang N."/>
            <person name="Shu C."/>
            <person name="Wu Y."/>
            <person name="Wang C."/>
            <person name="Bushley K.E."/>
            <person name="Xiang M."/>
            <person name="Liu X."/>
        </authorList>
    </citation>
    <scope>NUCLEOTIDE SEQUENCE [LARGE SCALE GENOMIC DNA]</scope>
    <source>
        <strain evidence="4 5">3608</strain>
    </source>
</reference>
<dbReference type="PANTHER" id="PTHR23023">
    <property type="entry name" value="DIMETHYLANILINE MONOOXYGENASE"/>
    <property type="match status" value="1"/>
</dbReference>
<dbReference type="AlphaFoldDB" id="A0A0F7ZQ21"/>
<dbReference type="Pfam" id="PF13738">
    <property type="entry name" value="Pyr_redox_3"/>
    <property type="match status" value="1"/>
</dbReference>
<dbReference type="GO" id="GO:0016491">
    <property type="term" value="F:oxidoreductase activity"/>
    <property type="evidence" value="ECO:0007669"/>
    <property type="project" value="UniProtKB-KW"/>
</dbReference>
<accession>A0A0F7ZQ21</accession>
<dbReference type="EMBL" id="KQ030511">
    <property type="protein sequence ID" value="KJZ76490.1"/>
    <property type="molecule type" value="Genomic_DNA"/>
</dbReference>